<evidence type="ECO:0000256" key="1">
    <source>
        <dbReference type="SAM" id="Coils"/>
    </source>
</evidence>
<dbReference type="EMBL" id="JARBJD010000155">
    <property type="protein sequence ID" value="KAK2949490.1"/>
    <property type="molecule type" value="Genomic_DNA"/>
</dbReference>
<keyword evidence="1" id="KW-0175">Coiled coil</keyword>
<organism evidence="2 3">
    <name type="scientific">Blattamonas nauphoetae</name>
    <dbReference type="NCBI Taxonomy" id="2049346"/>
    <lineage>
        <taxon>Eukaryota</taxon>
        <taxon>Metamonada</taxon>
        <taxon>Preaxostyla</taxon>
        <taxon>Oxymonadida</taxon>
        <taxon>Blattamonas</taxon>
    </lineage>
</organism>
<gene>
    <name evidence="2" type="ORF">BLNAU_15578</name>
</gene>
<reference evidence="2 3" key="1">
    <citation type="journal article" date="2022" name="bioRxiv">
        <title>Genomics of Preaxostyla Flagellates Illuminates Evolutionary Transitions and the Path Towards Mitochondrial Loss.</title>
        <authorList>
            <person name="Novak L.V.F."/>
            <person name="Treitli S.C."/>
            <person name="Pyrih J."/>
            <person name="Halakuc P."/>
            <person name="Pipaliya S.V."/>
            <person name="Vacek V."/>
            <person name="Brzon O."/>
            <person name="Soukal P."/>
            <person name="Eme L."/>
            <person name="Dacks J.B."/>
            <person name="Karnkowska A."/>
            <person name="Elias M."/>
            <person name="Hampl V."/>
        </authorList>
    </citation>
    <scope>NUCLEOTIDE SEQUENCE [LARGE SCALE GENOMIC DNA]</scope>
    <source>
        <strain evidence="2">NAU3</strain>
        <tissue evidence="2">Gut</tissue>
    </source>
</reference>
<proteinExistence type="predicted"/>
<accession>A0ABQ9XDQ4</accession>
<keyword evidence="3" id="KW-1185">Reference proteome</keyword>
<feature type="coiled-coil region" evidence="1">
    <location>
        <begin position="140"/>
        <end position="226"/>
    </location>
</feature>
<protein>
    <submittedName>
        <fullName evidence="2">Uncharacterized protein</fullName>
    </submittedName>
</protein>
<name>A0ABQ9XDQ4_9EUKA</name>
<comment type="caution">
    <text evidence="2">The sequence shown here is derived from an EMBL/GenBank/DDBJ whole genome shotgun (WGS) entry which is preliminary data.</text>
</comment>
<dbReference type="Proteomes" id="UP001281761">
    <property type="component" value="Unassembled WGS sequence"/>
</dbReference>
<sequence>MELTLFVKKSFVDHVKLVFLYNPTTTAKIGGSFDLTDGSLQKEGTINGPPGTNKKCNTIHQKATIRVNMERREASLFIDDEEQRGKISFEREPMTLGILMESKLRKADLDILQVKFLPADGCGERGIDLKEKEEQMTKAVIEHTTQIKTLQKKIETLEREKKEEMKKTKQAEERADRFEHLRDEIEFDFSLLGSEKSLIEEENTLLEAEKRRLEEENKRLEQELVGLPIWKGTTSLGTGEFHTRSPTLLTQTTLLETDEWRSVFSFDVGSKVWELKIRISSERSTSICLGFLKSPLPRDPSLQTPGSNSKWVGGHFVLCDGSVWTKGKVQSEPGTNKTLTKAGQTAAIQVDLQKKEARLFVDDEIQPGVIRGIPSKLCLTISTGFAETDTSVEVMWMKKFDPIAPK</sequence>
<evidence type="ECO:0000313" key="3">
    <source>
        <dbReference type="Proteomes" id="UP001281761"/>
    </source>
</evidence>
<evidence type="ECO:0000313" key="2">
    <source>
        <dbReference type="EMBL" id="KAK2949490.1"/>
    </source>
</evidence>